<evidence type="ECO:0000259" key="1">
    <source>
        <dbReference type="Pfam" id="PF01764"/>
    </source>
</evidence>
<dbReference type="eggNOG" id="COG3675">
    <property type="taxonomic scope" value="Bacteria"/>
</dbReference>
<dbReference type="EMBL" id="DF820472">
    <property type="protein sequence ID" value="GAK60276.1"/>
    <property type="molecule type" value="Genomic_DNA"/>
</dbReference>
<dbReference type="GO" id="GO:0006629">
    <property type="term" value="P:lipid metabolic process"/>
    <property type="evidence" value="ECO:0007669"/>
    <property type="project" value="InterPro"/>
</dbReference>
<dbReference type="AlphaFoldDB" id="A0A081C6S1"/>
<dbReference type="InterPro" id="IPR051218">
    <property type="entry name" value="Sec_MonoDiacylglyc_Lipase"/>
</dbReference>
<dbReference type="Gene3D" id="3.40.50.1820">
    <property type="entry name" value="alpha/beta hydrolase"/>
    <property type="match status" value="1"/>
</dbReference>
<dbReference type="STRING" id="1499967.U27_00167"/>
<accession>A0A081C6S1</accession>
<feature type="domain" description="Fungal lipase-type" evidence="1">
    <location>
        <begin position="75"/>
        <end position="200"/>
    </location>
</feature>
<sequence>MAASGSHETISRIAGPIEQWGLYRKSLLFAELSRIAYLRQEPAAAMAQQIGLPQVEFFDVDGAQSYLFSNEYDLVLACRGTEPREWNDVKADINAWPVVAETLGRVHRGFKKEADDLWPVLEQRLLENTKELWLCGHSLGGAMATIYAGRCKMSYIKTNPVELFTYGSPRVGTKKYVAHCTVKHIRWVNNNDIVTRVPPTWMGYHHVGEEMYLNAYGKVRKHTPYQRLKDRCRGFVMGLKAGKIDNFSDHAIARYVEYLYDVLIESGELPAPF</sequence>
<dbReference type="HOGENOM" id="CLU_032957_4_0_0"/>
<dbReference type="InterPro" id="IPR029058">
    <property type="entry name" value="AB_hydrolase_fold"/>
</dbReference>
<organism evidence="2 3">
    <name type="scientific">Vecturithrix granuli</name>
    <dbReference type="NCBI Taxonomy" id="1499967"/>
    <lineage>
        <taxon>Bacteria</taxon>
        <taxon>Candidatus Moduliflexota</taxon>
        <taxon>Candidatus Vecturitrichia</taxon>
        <taxon>Candidatus Vecturitrichales</taxon>
        <taxon>Candidatus Vecturitrichaceae</taxon>
        <taxon>Candidatus Vecturithrix</taxon>
    </lineage>
</organism>
<evidence type="ECO:0000313" key="3">
    <source>
        <dbReference type="Proteomes" id="UP000030661"/>
    </source>
</evidence>
<reference evidence="2 3" key="1">
    <citation type="journal article" date="2015" name="PeerJ">
        <title>First genomic representation of candidate bacterial phylum KSB3 points to enhanced environmental sensing as a trigger of wastewater bulking.</title>
        <authorList>
            <person name="Sekiguchi Y."/>
            <person name="Ohashi A."/>
            <person name="Parks D.H."/>
            <person name="Yamauchi T."/>
            <person name="Tyson G.W."/>
            <person name="Hugenholtz P."/>
        </authorList>
    </citation>
    <scope>NUCLEOTIDE SEQUENCE [LARGE SCALE GENOMIC DNA]</scope>
</reference>
<proteinExistence type="predicted"/>
<dbReference type="PANTHER" id="PTHR45856:SF24">
    <property type="entry name" value="FUNGAL LIPASE-LIKE DOMAIN-CONTAINING PROTEIN"/>
    <property type="match status" value="1"/>
</dbReference>
<protein>
    <submittedName>
        <fullName evidence="2">Probable lipase</fullName>
    </submittedName>
</protein>
<dbReference type="PANTHER" id="PTHR45856">
    <property type="entry name" value="ALPHA/BETA-HYDROLASES SUPERFAMILY PROTEIN"/>
    <property type="match status" value="1"/>
</dbReference>
<dbReference type="SUPFAM" id="SSF53474">
    <property type="entry name" value="alpha/beta-Hydrolases"/>
    <property type="match status" value="1"/>
</dbReference>
<dbReference type="InterPro" id="IPR002921">
    <property type="entry name" value="Fungal_lipase-type"/>
</dbReference>
<dbReference type="Proteomes" id="UP000030661">
    <property type="component" value="Unassembled WGS sequence"/>
</dbReference>
<gene>
    <name evidence="2" type="ORF">U27_00167</name>
</gene>
<keyword evidence="3" id="KW-1185">Reference proteome</keyword>
<dbReference type="CDD" id="cd00519">
    <property type="entry name" value="Lipase_3"/>
    <property type="match status" value="1"/>
</dbReference>
<dbReference type="Pfam" id="PF01764">
    <property type="entry name" value="Lipase_3"/>
    <property type="match status" value="1"/>
</dbReference>
<evidence type="ECO:0000313" key="2">
    <source>
        <dbReference type="EMBL" id="GAK60276.1"/>
    </source>
</evidence>
<name>A0A081C6S1_VECG1</name>